<name>A0A2P2MKB2_RHIMU</name>
<reference evidence="1" key="1">
    <citation type="submission" date="2018-02" db="EMBL/GenBank/DDBJ databases">
        <title>Rhizophora mucronata_Transcriptome.</title>
        <authorList>
            <person name="Meera S.P."/>
            <person name="Sreeshan A."/>
            <person name="Augustine A."/>
        </authorList>
    </citation>
    <scope>NUCLEOTIDE SEQUENCE</scope>
    <source>
        <tissue evidence="1">Leaf</tissue>
    </source>
</reference>
<protein>
    <submittedName>
        <fullName evidence="1">Alcohol dehydrogenase</fullName>
    </submittedName>
</protein>
<dbReference type="AlphaFoldDB" id="A0A2P2MKB2"/>
<accession>A0A2P2MKB2</accession>
<sequence length="66" mass="7556">MSNRGPRDLELWSPVGLRSSVALSWISLSRSGVRLSGLTQFFLRERKRESSAYIRESEISQLFPLT</sequence>
<dbReference type="EMBL" id="GGEC01050172">
    <property type="protein sequence ID" value="MBX30656.1"/>
    <property type="molecule type" value="Transcribed_RNA"/>
</dbReference>
<organism evidence="1">
    <name type="scientific">Rhizophora mucronata</name>
    <name type="common">Asiatic mangrove</name>
    <dbReference type="NCBI Taxonomy" id="61149"/>
    <lineage>
        <taxon>Eukaryota</taxon>
        <taxon>Viridiplantae</taxon>
        <taxon>Streptophyta</taxon>
        <taxon>Embryophyta</taxon>
        <taxon>Tracheophyta</taxon>
        <taxon>Spermatophyta</taxon>
        <taxon>Magnoliopsida</taxon>
        <taxon>eudicotyledons</taxon>
        <taxon>Gunneridae</taxon>
        <taxon>Pentapetalae</taxon>
        <taxon>rosids</taxon>
        <taxon>fabids</taxon>
        <taxon>Malpighiales</taxon>
        <taxon>Rhizophoraceae</taxon>
        <taxon>Rhizophora</taxon>
    </lineage>
</organism>
<evidence type="ECO:0000313" key="1">
    <source>
        <dbReference type="EMBL" id="MBX30656.1"/>
    </source>
</evidence>
<proteinExistence type="predicted"/>